<evidence type="ECO:0000313" key="1">
    <source>
        <dbReference type="EMBL" id="MBX46965.1"/>
    </source>
</evidence>
<reference evidence="1" key="1">
    <citation type="submission" date="2018-02" db="EMBL/GenBank/DDBJ databases">
        <title>Rhizophora mucronata_Transcriptome.</title>
        <authorList>
            <person name="Meera S.P."/>
            <person name="Sreeshan A."/>
            <person name="Augustine A."/>
        </authorList>
    </citation>
    <scope>NUCLEOTIDE SEQUENCE</scope>
    <source>
        <tissue evidence="1">Leaf</tissue>
    </source>
</reference>
<dbReference type="EMBL" id="GGEC01066481">
    <property type="protein sequence ID" value="MBX46965.1"/>
    <property type="molecule type" value="Transcribed_RNA"/>
</dbReference>
<accession>A0A2P2NWX7</accession>
<dbReference type="AlphaFoldDB" id="A0A2P2NWX7"/>
<proteinExistence type="predicted"/>
<protein>
    <submittedName>
        <fullName evidence="1">Uncharacterized protein</fullName>
    </submittedName>
</protein>
<organism evidence="1">
    <name type="scientific">Rhizophora mucronata</name>
    <name type="common">Asiatic mangrove</name>
    <dbReference type="NCBI Taxonomy" id="61149"/>
    <lineage>
        <taxon>Eukaryota</taxon>
        <taxon>Viridiplantae</taxon>
        <taxon>Streptophyta</taxon>
        <taxon>Embryophyta</taxon>
        <taxon>Tracheophyta</taxon>
        <taxon>Spermatophyta</taxon>
        <taxon>Magnoliopsida</taxon>
        <taxon>eudicotyledons</taxon>
        <taxon>Gunneridae</taxon>
        <taxon>Pentapetalae</taxon>
        <taxon>rosids</taxon>
        <taxon>fabids</taxon>
        <taxon>Malpighiales</taxon>
        <taxon>Rhizophoraceae</taxon>
        <taxon>Rhizophora</taxon>
    </lineage>
</organism>
<sequence>MVQGPGTALHSTAQMEAQTAIGSSRRLCRARNLVAASTLVQAMTFEICLLP</sequence>
<name>A0A2P2NWX7_RHIMU</name>